<name>A0A1E5WGN6_9POAL</name>
<evidence type="ECO:0000256" key="1">
    <source>
        <dbReference type="SAM" id="MobiDB-lite"/>
    </source>
</evidence>
<dbReference type="Pfam" id="PF04059">
    <property type="entry name" value="RRM_2"/>
    <property type="match status" value="1"/>
</dbReference>
<dbReference type="Proteomes" id="UP000095767">
    <property type="component" value="Unassembled WGS sequence"/>
</dbReference>
<dbReference type="AlphaFoldDB" id="A0A1E5WGN6"/>
<feature type="compositionally biased region" description="Basic residues" evidence="1">
    <location>
        <begin position="127"/>
        <end position="136"/>
    </location>
</feature>
<dbReference type="OrthoDB" id="417481at2759"/>
<feature type="domain" description="Mei2-like C-terminal RNA recognition motif" evidence="2">
    <location>
        <begin position="198"/>
        <end position="303"/>
    </location>
</feature>
<reference evidence="3 4" key="1">
    <citation type="submission" date="2016-09" db="EMBL/GenBank/DDBJ databases">
        <title>The draft genome of Dichanthelium oligosanthes: A C3 panicoid grass species.</title>
        <authorList>
            <person name="Studer A.J."/>
            <person name="Schnable J.C."/>
            <person name="Brutnell T.P."/>
        </authorList>
    </citation>
    <scope>NUCLEOTIDE SEQUENCE [LARGE SCALE GENOMIC DNA]</scope>
    <source>
        <strain evidence="4">cv. Kellogg 1175</strain>
        <tissue evidence="3">Leaf</tissue>
    </source>
</reference>
<protein>
    <submittedName>
        <fullName evidence="3">Protein MEI2-like 7</fullName>
    </submittedName>
</protein>
<gene>
    <name evidence="3" type="ORF">BAE44_0002683</name>
</gene>
<organism evidence="3 4">
    <name type="scientific">Dichanthelium oligosanthes</name>
    <dbReference type="NCBI Taxonomy" id="888268"/>
    <lineage>
        <taxon>Eukaryota</taxon>
        <taxon>Viridiplantae</taxon>
        <taxon>Streptophyta</taxon>
        <taxon>Embryophyta</taxon>
        <taxon>Tracheophyta</taxon>
        <taxon>Spermatophyta</taxon>
        <taxon>Magnoliopsida</taxon>
        <taxon>Liliopsida</taxon>
        <taxon>Poales</taxon>
        <taxon>Poaceae</taxon>
        <taxon>PACMAD clade</taxon>
        <taxon>Panicoideae</taxon>
        <taxon>Panicodae</taxon>
        <taxon>Paniceae</taxon>
        <taxon>Dichantheliinae</taxon>
        <taxon>Dichanthelium</taxon>
    </lineage>
</organism>
<comment type="caution">
    <text evidence="3">The sequence shown here is derived from an EMBL/GenBank/DDBJ whole genome shotgun (WGS) entry which is preliminary data.</text>
</comment>
<evidence type="ECO:0000313" key="3">
    <source>
        <dbReference type="EMBL" id="OEL36300.1"/>
    </source>
</evidence>
<dbReference type="STRING" id="888268.A0A1E5WGN6"/>
<feature type="region of interest" description="Disordered" evidence="1">
    <location>
        <begin position="123"/>
        <end position="175"/>
    </location>
</feature>
<evidence type="ECO:0000313" key="4">
    <source>
        <dbReference type="Proteomes" id="UP000095767"/>
    </source>
</evidence>
<dbReference type="InterPro" id="IPR007201">
    <property type="entry name" value="Mei2-like_Rrm_C"/>
</dbReference>
<dbReference type="EMBL" id="LWDX02009560">
    <property type="protein sequence ID" value="OEL36300.1"/>
    <property type="molecule type" value="Genomic_DNA"/>
</dbReference>
<accession>A0A1E5WGN6</accession>
<sequence>MAAAMKLNPAAALFPCPSPYTLHLAPPAPPPFPLADAACSPQFPFVTYCCVTAPPAAHIGFCFPAQPPSPPPAVCKGSVPAPAAHGRLPHKLMRAFSGRGGVGKRQAAAAVKQWQEPAPALVQAAPRKPRVARRKAERNEVEGKPKAKTKAPWPRKAAGPRAVRAGSPSPTCTNTKYTKRRVPWWTRLPEPKLGRTTTTVMLRTISNKLRSSDVIKLLDKHCRRANKAAGAVVSAYDVLYLPMGFRREGKFGYAFINFTTAAAARRFYFSMQWCGWNVHGSKKVIHIVPAKIQGKQALEMHFKRQKLDCANDEFLPAVFSPPRDGVTTGAGNPKRLGRLACWMAPTTPTPATPPKAS</sequence>
<evidence type="ECO:0000259" key="2">
    <source>
        <dbReference type="Pfam" id="PF04059"/>
    </source>
</evidence>
<proteinExistence type="predicted"/>
<keyword evidence="4" id="KW-1185">Reference proteome</keyword>